<dbReference type="GO" id="GO:0005886">
    <property type="term" value="C:plasma membrane"/>
    <property type="evidence" value="ECO:0007669"/>
    <property type="project" value="UniProtKB-SubCell"/>
</dbReference>
<feature type="transmembrane region" description="Helical" evidence="8">
    <location>
        <begin position="223"/>
        <end position="242"/>
    </location>
</feature>
<dbReference type="Proteomes" id="UP000015350">
    <property type="component" value="Unassembled WGS sequence"/>
</dbReference>
<organism evidence="9 10">
    <name type="scientific">Magnetospirillum fulvum MGU-K5</name>
    <dbReference type="NCBI Taxonomy" id="1316936"/>
    <lineage>
        <taxon>Bacteria</taxon>
        <taxon>Pseudomonadati</taxon>
        <taxon>Pseudomonadota</taxon>
        <taxon>Alphaproteobacteria</taxon>
        <taxon>Rhodospirillales</taxon>
        <taxon>Rhodospirillaceae</taxon>
        <taxon>Magnetospirillum</taxon>
    </lineage>
</organism>
<reference evidence="9 10" key="1">
    <citation type="submission" date="2013-04" db="EMBL/GenBank/DDBJ databases">
        <authorList>
            <person name="Kuznetsov B."/>
            <person name="Ivanovsky R."/>
        </authorList>
    </citation>
    <scope>NUCLEOTIDE SEQUENCE [LARGE SCALE GENOMIC DNA]</scope>
    <source>
        <strain evidence="9 10">MGU-K5</strain>
    </source>
</reference>
<dbReference type="AlphaFoldDB" id="S9SBU3"/>
<comment type="subcellular location">
    <subcellularLocation>
        <location evidence="1 8">Cell membrane</location>
        <topology evidence="1 8">Multi-pass membrane protein</topology>
    </subcellularLocation>
</comment>
<dbReference type="RefSeq" id="WP_021131819.1">
    <property type="nucleotide sequence ID" value="NZ_AQPH01000020.1"/>
</dbReference>
<keyword evidence="6 8" id="KW-1133">Transmembrane helix</keyword>
<dbReference type="PATRIC" id="fig|1316936.3.peg.1472"/>
<feature type="transmembrane region" description="Helical" evidence="8">
    <location>
        <begin position="168"/>
        <end position="187"/>
    </location>
</feature>
<comment type="similarity">
    <text evidence="2 8">Belongs to the 4-toluene sulfonate uptake permease (TSUP) (TC 2.A.102) family.</text>
</comment>
<evidence type="ECO:0000256" key="8">
    <source>
        <dbReference type="RuleBase" id="RU363041"/>
    </source>
</evidence>
<feature type="transmembrane region" description="Helical" evidence="8">
    <location>
        <begin position="128"/>
        <end position="148"/>
    </location>
</feature>
<feature type="transmembrane region" description="Helical" evidence="8">
    <location>
        <begin position="42"/>
        <end position="61"/>
    </location>
</feature>
<evidence type="ECO:0000256" key="4">
    <source>
        <dbReference type="ARBA" id="ARBA00022475"/>
    </source>
</evidence>
<keyword evidence="7 8" id="KW-0472">Membrane</keyword>
<evidence type="ECO:0000313" key="10">
    <source>
        <dbReference type="Proteomes" id="UP000015350"/>
    </source>
</evidence>
<dbReference type="InterPro" id="IPR002781">
    <property type="entry name" value="TM_pro_TauE-like"/>
</dbReference>
<keyword evidence="3" id="KW-0813">Transport</keyword>
<gene>
    <name evidence="9" type="ORF">K678_07343</name>
</gene>
<name>S9SBU3_MAGFU</name>
<comment type="caution">
    <text evidence="9">The sequence shown here is derived from an EMBL/GenBank/DDBJ whole genome shotgun (WGS) entry which is preliminary data.</text>
</comment>
<feature type="transmembrane region" description="Helical" evidence="8">
    <location>
        <begin position="98"/>
        <end position="116"/>
    </location>
</feature>
<proteinExistence type="inferred from homology"/>
<dbReference type="OrthoDB" id="8421744at2"/>
<dbReference type="Pfam" id="PF01925">
    <property type="entry name" value="TauE"/>
    <property type="match status" value="1"/>
</dbReference>
<dbReference type="InterPro" id="IPR052017">
    <property type="entry name" value="TSUP"/>
</dbReference>
<dbReference type="STRING" id="1316936.K678_07343"/>
<keyword evidence="4 8" id="KW-1003">Cell membrane</keyword>
<dbReference type="PANTHER" id="PTHR30269">
    <property type="entry name" value="TRANSMEMBRANE PROTEIN YFCA"/>
    <property type="match status" value="1"/>
</dbReference>
<evidence type="ECO:0000256" key="5">
    <source>
        <dbReference type="ARBA" id="ARBA00022692"/>
    </source>
</evidence>
<dbReference type="EMBL" id="AQPH01000020">
    <property type="protein sequence ID" value="EPY02174.1"/>
    <property type="molecule type" value="Genomic_DNA"/>
</dbReference>
<evidence type="ECO:0000256" key="1">
    <source>
        <dbReference type="ARBA" id="ARBA00004651"/>
    </source>
</evidence>
<dbReference type="eggNOG" id="COG0730">
    <property type="taxonomic scope" value="Bacteria"/>
</dbReference>
<keyword evidence="5 8" id="KW-0812">Transmembrane</keyword>
<dbReference type="PANTHER" id="PTHR30269:SF37">
    <property type="entry name" value="MEMBRANE TRANSPORTER PROTEIN"/>
    <property type="match status" value="1"/>
</dbReference>
<evidence type="ECO:0000256" key="7">
    <source>
        <dbReference type="ARBA" id="ARBA00023136"/>
    </source>
</evidence>
<evidence type="ECO:0000256" key="3">
    <source>
        <dbReference type="ARBA" id="ARBA00022448"/>
    </source>
</evidence>
<feature type="transmembrane region" description="Helical" evidence="8">
    <location>
        <begin position="7"/>
        <end position="36"/>
    </location>
</feature>
<sequence length="246" mass="26349">MSFEFALALLAGAAAGGFINGLAGFGTALLSLGIWLQVMPPWQAVAIVAAMSVVSGLQSLWLIRRDLRVGTRLARFLLPALVGLPLGTAALGLVEASVLKLVIAGFMLLYGAFFAFRRTLPQIERPMLVVDALVGFLGGVLGGAASLSGALPTMWCAMQSWTKSETSAVLRPFNVTILGIAVALFAWRGYYTPDTLIMIAIALPATLGSVHIGIWMFRRLTDVQFRRLLVWLLFASGALLTLRELT</sequence>
<protein>
    <recommendedName>
        <fullName evidence="8">Probable membrane transporter protein</fullName>
    </recommendedName>
</protein>
<evidence type="ECO:0000256" key="2">
    <source>
        <dbReference type="ARBA" id="ARBA00009142"/>
    </source>
</evidence>
<feature type="transmembrane region" description="Helical" evidence="8">
    <location>
        <begin position="196"/>
        <end position="217"/>
    </location>
</feature>
<evidence type="ECO:0000313" key="9">
    <source>
        <dbReference type="EMBL" id="EPY02174.1"/>
    </source>
</evidence>
<evidence type="ECO:0000256" key="6">
    <source>
        <dbReference type="ARBA" id="ARBA00022989"/>
    </source>
</evidence>
<accession>S9SBU3</accession>
<feature type="transmembrane region" description="Helical" evidence="8">
    <location>
        <begin position="73"/>
        <end position="92"/>
    </location>
</feature>